<comment type="caution">
    <text evidence="1">The sequence shown here is derived from an EMBL/GenBank/DDBJ whole genome shotgun (WGS) entry which is preliminary data.</text>
</comment>
<gene>
    <name evidence="1" type="ORF">PCORN_13557</name>
</gene>
<organism evidence="1 2">
    <name type="scientific">Listeria cornellensis FSL F6-0969</name>
    <dbReference type="NCBI Taxonomy" id="1265820"/>
    <lineage>
        <taxon>Bacteria</taxon>
        <taxon>Bacillati</taxon>
        <taxon>Bacillota</taxon>
        <taxon>Bacilli</taxon>
        <taxon>Bacillales</taxon>
        <taxon>Listeriaceae</taxon>
        <taxon>Listeria</taxon>
    </lineage>
</organism>
<accession>W7BJW4</accession>
<reference evidence="1 2" key="1">
    <citation type="journal article" date="2014" name="Int. J. Syst. Evol. Microbiol.">
        <title>Listeria floridensis sp. nov., Listeria aquatica sp. nov., Listeria cornellensis sp. nov., Listeria riparia sp. nov. and Listeria grandensis sp. nov., from agricultural and natural environments.</title>
        <authorList>
            <person name="den Bakker H.C."/>
            <person name="Warchocki S."/>
            <person name="Wright E.M."/>
            <person name="Allred A.F."/>
            <person name="Ahlstrom C."/>
            <person name="Manuel C.S."/>
            <person name="Stasiewicz M.J."/>
            <person name="Burrell A."/>
            <person name="Roof S."/>
            <person name="Strawn L."/>
            <person name="Fortes E.D."/>
            <person name="Nightingale K.K."/>
            <person name="Kephart D."/>
            <person name="Wiedmann M."/>
        </authorList>
    </citation>
    <scope>NUCLEOTIDE SEQUENCE [LARGE SCALE GENOMIC DNA]</scope>
    <source>
        <strain evidence="2">FSL F6-969</strain>
    </source>
</reference>
<evidence type="ECO:0000313" key="1">
    <source>
        <dbReference type="EMBL" id="EUJ27359.1"/>
    </source>
</evidence>
<dbReference type="PATRIC" id="fig|1265820.5.peg.2671"/>
<dbReference type="STRING" id="1265820.PCORN_13557"/>
<keyword evidence="2" id="KW-1185">Reference proteome</keyword>
<dbReference type="RefSeq" id="WP_036080727.1">
    <property type="nucleotide sequence ID" value="NZ_AODE01000026.1"/>
</dbReference>
<protein>
    <submittedName>
        <fullName evidence="1">Uncharacterized protein</fullName>
    </submittedName>
</protein>
<name>W7BJW4_9LIST</name>
<sequence length="163" mass="18814">MTEKFNFKTRIGVSGIATKVEENDEYHVKWIERPGFNLLKTEAVFTIPKVSQLLESGEWFIKEVEDEKMNRLEGLQRQTMELHSAYAMKRFEEKTIKELSDKIKNAASFGKSNVFIHSELVANVIKLDLMSDLNNEGFEIMHHADSLEVSWTKKINSCVNTSQ</sequence>
<dbReference type="EMBL" id="AODE01000026">
    <property type="protein sequence ID" value="EUJ27359.1"/>
    <property type="molecule type" value="Genomic_DNA"/>
</dbReference>
<evidence type="ECO:0000313" key="2">
    <source>
        <dbReference type="Proteomes" id="UP000019254"/>
    </source>
</evidence>
<dbReference type="Proteomes" id="UP000019254">
    <property type="component" value="Unassembled WGS sequence"/>
</dbReference>
<dbReference type="AlphaFoldDB" id="W7BJW4"/>
<proteinExistence type="predicted"/>